<evidence type="ECO:0000313" key="2">
    <source>
        <dbReference type="EMBL" id="GMR56091.1"/>
    </source>
</evidence>
<proteinExistence type="predicted"/>
<keyword evidence="1" id="KW-1133">Transmembrane helix</keyword>
<evidence type="ECO:0000313" key="3">
    <source>
        <dbReference type="Proteomes" id="UP001328107"/>
    </source>
</evidence>
<evidence type="ECO:0008006" key="4">
    <source>
        <dbReference type="Google" id="ProtNLM"/>
    </source>
</evidence>
<comment type="caution">
    <text evidence="2">The sequence shown here is derived from an EMBL/GenBank/DDBJ whole genome shotgun (WGS) entry which is preliminary data.</text>
</comment>
<gene>
    <name evidence="2" type="ORF">PMAYCL1PPCAC_26286</name>
</gene>
<protein>
    <recommendedName>
        <fullName evidence="4">G protein-coupled receptor</fullName>
    </recommendedName>
</protein>
<evidence type="ECO:0000256" key="1">
    <source>
        <dbReference type="SAM" id="Phobius"/>
    </source>
</evidence>
<feature type="transmembrane region" description="Helical" evidence="1">
    <location>
        <begin position="40"/>
        <end position="59"/>
    </location>
</feature>
<keyword evidence="1" id="KW-0472">Membrane</keyword>
<reference evidence="3" key="1">
    <citation type="submission" date="2022-10" db="EMBL/GenBank/DDBJ databases">
        <title>Genome assembly of Pristionchus species.</title>
        <authorList>
            <person name="Yoshida K."/>
            <person name="Sommer R.J."/>
        </authorList>
    </citation>
    <scope>NUCLEOTIDE SEQUENCE [LARGE SCALE GENOMIC DNA]</scope>
    <source>
        <strain evidence="3">RS5460</strain>
    </source>
</reference>
<keyword evidence="3" id="KW-1185">Reference proteome</keyword>
<organism evidence="2 3">
    <name type="scientific">Pristionchus mayeri</name>
    <dbReference type="NCBI Taxonomy" id="1317129"/>
    <lineage>
        <taxon>Eukaryota</taxon>
        <taxon>Metazoa</taxon>
        <taxon>Ecdysozoa</taxon>
        <taxon>Nematoda</taxon>
        <taxon>Chromadorea</taxon>
        <taxon>Rhabditida</taxon>
        <taxon>Rhabditina</taxon>
        <taxon>Diplogasteromorpha</taxon>
        <taxon>Diplogasteroidea</taxon>
        <taxon>Neodiplogasteridae</taxon>
        <taxon>Pristionchus</taxon>
    </lineage>
</organism>
<accession>A0AAN5D3E9</accession>
<dbReference type="Proteomes" id="UP001328107">
    <property type="component" value="Unassembled WGS sequence"/>
</dbReference>
<dbReference type="EMBL" id="BTRK01000005">
    <property type="protein sequence ID" value="GMR56091.1"/>
    <property type="molecule type" value="Genomic_DNA"/>
</dbReference>
<keyword evidence="1" id="KW-0812">Transmembrane</keyword>
<dbReference type="AlphaFoldDB" id="A0AAN5D3E9"/>
<name>A0AAN5D3E9_9BILA</name>
<sequence>MLRRYSCRGTVVIYLSLLLHIQQTLIVGESRGKLSSRSQHIAVFVMASCGLVIVFSFFLTEIEHPDRVGIVREVPHYCCFP</sequence>